<dbReference type="Proteomes" id="UP001175228">
    <property type="component" value="Unassembled WGS sequence"/>
</dbReference>
<organism evidence="1 2">
    <name type="scientific">Armillaria luteobubalina</name>
    <dbReference type="NCBI Taxonomy" id="153913"/>
    <lineage>
        <taxon>Eukaryota</taxon>
        <taxon>Fungi</taxon>
        <taxon>Dikarya</taxon>
        <taxon>Basidiomycota</taxon>
        <taxon>Agaricomycotina</taxon>
        <taxon>Agaricomycetes</taxon>
        <taxon>Agaricomycetidae</taxon>
        <taxon>Agaricales</taxon>
        <taxon>Marasmiineae</taxon>
        <taxon>Physalacriaceae</taxon>
        <taxon>Armillaria</taxon>
    </lineage>
</organism>
<accession>A0AA39QGZ2</accession>
<dbReference type="EMBL" id="JAUEPU010000006">
    <property type="protein sequence ID" value="KAK0501890.1"/>
    <property type="molecule type" value="Genomic_DNA"/>
</dbReference>
<gene>
    <name evidence="1" type="ORF">EDD18DRAFT_752545</name>
</gene>
<protein>
    <recommendedName>
        <fullName evidence="3">F-box domain-containing protein</fullName>
    </recommendedName>
</protein>
<evidence type="ECO:0008006" key="3">
    <source>
        <dbReference type="Google" id="ProtNLM"/>
    </source>
</evidence>
<reference evidence="1" key="1">
    <citation type="submission" date="2023-06" db="EMBL/GenBank/DDBJ databases">
        <authorList>
            <consortium name="Lawrence Berkeley National Laboratory"/>
            <person name="Ahrendt S."/>
            <person name="Sahu N."/>
            <person name="Indic B."/>
            <person name="Wong-Bajracharya J."/>
            <person name="Merenyi Z."/>
            <person name="Ke H.-M."/>
            <person name="Monk M."/>
            <person name="Kocsube S."/>
            <person name="Drula E."/>
            <person name="Lipzen A."/>
            <person name="Balint B."/>
            <person name="Henrissat B."/>
            <person name="Andreopoulos B."/>
            <person name="Martin F.M."/>
            <person name="Harder C.B."/>
            <person name="Rigling D."/>
            <person name="Ford K.L."/>
            <person name="Foster G.D."/>
            <person name="Pangilinan J."/>
            <person name="Papanicolaou A."/>
            <person name="Barry K."/>
            <person name="LaButti K."/>
            <person name="Viragh M."/>
            <person name="Koriabine M."/>
            <person name="Yan M."/>
            <person name="Riley R."/>
            <person name="Champramary S."/>
            <person name="Plett K.L."/>
            <person name="Tsai I.J."/>
            <person name="Slot J."/>
            <person name="Sipos G."/>
            <person name="Plett J."/>
            <person name="Nagy L.G."/>
            <person name="Grigoriev I.V."/>
        </authorList>
    </citation>
    <scope>NUCLEOTIDE SEQUENCE</scope>
    <source>
        <strain evidence="1">HWK02</strain>
    </source>
</reference>
<evidence type="ECO:0000313" key="2">
    <source>
        <dbReference type="Proteomes" id="UP001175228"/>
    </source>
</evidence>
<dbReference type="AlphaFoldDB" id="A0AA39QGZ2"/>
<sequence length="427" mass="47897">MMISSSVSCARCAHPVLSSFKENFNLLHSALDETTPIITTLLGTNTYPTSLQYGTLCASRATVENALHEIDIIMAHLEHERQRFLDVHKSYLHVMSPIRRLPAEILAEIFAAATTSFYPVFDPHNRDGPWPLSRVCARWRAVAIGCCPEMWNNMNILYKVTPKNPEALLRLVFSRCRDGPLHIRIGTIGNSVIAPLSIVMEESSRWRSFEVYYLDTQLMRALGAIRGKLDILESLSIRLSHLLDEGPITIFEAAPSLKAVKLNPYTTEMPIVLPFSQLESYINNSQPQTQGPRTAQYFLNILRKSPRLLKFRAGSSHWFPGNLNTVPPVVEPPLVHESLEELSSYDLALLRSVVLPALRIVKMECSNGEHISSMPLLALSKLIVRSGCSLTSLTLRNISLGDQGSPHWRDVLDLTPCLTKLEVIMQH</sequence>
<keyword evidence="2" id="KW-1185">Reference proteome</keyword>
<proteinExistence type="predicted"/>
<name>A0AA39QGZ2_9AGAR</name>
<feature type="non-terminal residue" evidence="1">
    <location>
        <position position="1"/>
    </location>
</feature>
<comment type="caution">
    <text evidence="1">The sequence shown here is derived from an EMBL/GenBank/DDBJ whole genome shotgun (WGS) entry which is preliminary data.</text>
</comment>
<evidence type="ECO:0000313" key="1">
    <source>
        <dbReference type="EMBL" id="KAK0501890.1"/>
    </source>
</evidence>